<feature type="compositionally biased region" description="Basic and acidic residues" evidence="2">
    <location>
        <begin position="32"/>
        <end position="68"/>
    </location>
</feature>
<dbReference type="EMBL" id="VOIH02000005">
    <property type="protein sequence ID" value="KAF3447003.1"/>
    <property type="molecule type" value="Genomic_DNA"/>
</dbReference>
<dbReference type="GO" id="GO:0005829">
    <property type="term" value="C:cytosol"/>
    <property type="evidence" value="ECO:0007669"/>
    <property type="project" value="TreeGrafter"/>
</dbReference>
<evidence type="ECO:0000313" key="5">
    <source>
        <dbReference type="Proteomes" id="UP000796880"/>
    </source>
</evidence>
<organism evidence="4 5">
    <name type="scientific">Rhamnella rubrinervis</name>
    <dbReference type="NCBI Taxonomy" id="2594499"/>
    <lineage>
        <taxon>Eukaryota</taxon>
        <taxon>Viridiplantae</taxon>
        <taxon>Streptophyta</taxon>
        <taxon>Embryophyta</taxon>
        <taxon>Tracheophyta</taxon>
        <taxon>Spermatophyta</taxon>
        <taxon>Magnoliopsida</taxon>
        <taxon>eudicotyledons</taxon>
        <taxon>Gunneridae</taxon>
        <taxon>Pentapetalae</taxon>
        <taxon>rosids</taxon>
        <taxon>fabids</taxon>
        <taxon>Rosales</taxon>
        <taxon>Rhamnaceae</taxon>
        <taxon>rhamnoid group</taxon>
        <taxon>Rhamneae</taxon>
        <taxon>Rhamnella</taxon>
    </lineage>
</organism>
<dbReference type="FunFam" id="2.60.260.20:FF:000006">
    <property type="entry name" value="DnaJ subfamily B member 13"/>
    <property type="match status" value="1"/>
</dbReference>
<dbReference type="GO" id="GO:0051082">
    <property type="term" value="F:unfolded protein binding"/>
    <property type="evidence" value="ECO:0007669"/>
    <property type="project" value="InterPro"/>
</dbReference>
<dbReference type="Proteomes" id="UP000796880">
    <property type="component" value="Unassembled WGS sequence"/>
</dbReference>
<name>A0A8K0H7H0_9ROSA</name>
<evidence type="ECO:0000259" key="3">
    <source>
        <dbReference type="Pfam" id="PF01556"/>
    </source>
</evidence>
<feature type="compositionally biased region" description="Basic residues" evidence="2">
    <location>
        <begin position="103"/>
        <end position="119"/>
    </location>
</feature>
<dbReference type="GO" id="GO:0006457">
    <property type="term" value="P:protein folding"/>
    <property type="evidence" value="ECO:0007669"/>
    <property type="project" value="InterPro"/>
</dbReference>
<dbReference type="Gene3D" id="2.60.260.20">
    <property type="entry name" value="Urease metallochaperone UreE, N-terminal domain"/>
    <property type="match status" value="2"/>
</dbReference>
<accession>A0A8K0H7H0</accession>
<dbReference type="PANTHER" id="PTHR24078">
    <property type="entry name" value="DNAJ HOMOLOG SUBFAMILY C MEMBER"/>
    <property type="match status" value="1"/>
</dbReference>
<evidence type="ECO:0000256" key="1">
    <source>
        <dbReference type="ARBA" id="ARBA00023186"/>
    </source>
</evidence>
<keyword evidence="5" id="KW-1185">Reference proteome</keyword>
<keyword evidence="1" id="KW-0143">Chaperone</keyword>
<dbReference type="AlphaFoldDB" id="A0A8K0H7H0"/>
<gene>
    <name evidence="4" type="ORF">FNV43_RR12183</name>
</gene>
<sequence length="374" mass="42334">MVEFLSIANILNFCKPNKSNVRKWHCRKKSSSGRDKVVEADHHQDHSFKPKKQIRQDEVGNEKQEKEAMNGVHCSFRCRSRGFQCDDPTTPTSKDDDDDQQQQHHHPKHKGDHHRHKHRSAENSFSSRYSSLSRSHNCTASTSLYGYKSRKSTCSATTTSLSSSTPSCLSKSSSTRPRSNTPIMFSNSSGMLKPPAIMKQLECSLEDLCYGCEKKIKITRDVIKREGRIDQEEEFLTIEVKSGWKKGTKITFEGKGNEKPGSYPADITFVIAEKRHPLYRREGDDLELGVKIPLVEALTGCRLSIPLLGGDEMSLEVDDIIVPGFEKLIPDQGMPLAKEEGKRGHLKVTFLVEFPKQLSHEQRSDIIRILHDSV</sequence>
<dbReference type="InterPro" id="IPR051339">
    <property type="entry name" value="DnaJ_subfamily_B"/>
</dbReference>
<feature type="region of interest" description="Disordered" evidence="2">
    <location>
        <begin position="87"/>
        <end position="128"/>
    </location>
</feature>
<reference evidence="4" key="1">
    <citation type="submission" date="2020-03" db="EMBL/GenBank/DDBJ databases">
        <title>A high-quality chromosome-level genome assembly of a woody plant with both climbing and erect habits, Rhamnella rubrinervis.</title>
        <authorList>
            <person name="Lu Z."/>
            <person name="Yang Y."/>
            <person name="Zhu X."/>
            <person name="Sun Y."/>
        </authorList>
    </citation>
    <scope>NUCLEOTIDE SEQUENCE</scope>
    <source>
        <strain evidence="4">BYM</strain>
        <tissue evidence="4">Leaf</tissue>
    </source>
</reference>
<dbReference type="OrthoDB" id="550424at2759"/>
<feature type="domain" description="Chaperone DnaJ C-terminal" evidence="3">
    <location>
        <begin position="199"/>
        <end position="355"/>
    </location>
</feature>
<proteinExistence type="predicted"/>
<dbReference type="CDD" id="cd10747">
    <property type="entry name" value="DnaJ_C"/>
    <property type="match status" value="1"/>
</dbReference>
<dbReference type="GO" id="GO:0051087">
    <property type="term" value="F:protein-folding chaperone binding"/>
    <property type="evidence" value="ECO:0007669"/>
    <property type="project" value="TreeGrafter"/>
</dbReference>
<evidence type="ECO:0000313" key="4">
    <source>
        <dbReference type="EMBL" id="KAF3447003.1"/>
    </source>
</evidence>
<feature type="region of interest" description="Disordered" evidence="2">
    <location>
        <begin position="25"/>
        <end position="68"/>
    </location>
</feature>
<feature type="compositionally biased region" description="Low complexity" evidence="2">
    <location>
        <begin position="156"/>
        <end position="179"/>
    </location>
</feature>
<comment type="caution">
    <text evidence="4">The sequence shown here is derived from an EMBL/GenBank/DDBJ whole genome shotgun (WGS) entry which is preliminary data.</text>
</comment>
<dbReference type="PANTHER" id="PTHR24078:SF574">
    <property type="entry name" value="CHAPERONE DNAJ C-TERMINAL DOMAIN-CONTAINING PROTEIN"/>
    <property type="match status" value="1"/>
</dbReference>
<dbReference type="InterPro" id="IPR008971">
    <property type="entry name" value="HSP40/DnaJ_pept-bd"/>
</dbReference>
<dbReference type="Pfam" id="PF01556">
    <property type="entry name" value="DnaJ_C"/>
    <property type="match status" value="1"/>
</dbReference>
<dbReference type="SUPFAM" id="SSF49493">
    <property type="entry name" value="HSP40/DnaJ peptide-binding domain"/>
    <property type="match status" value="2"/>
</dbReference>
<dbReference type="FunFam" id="2.60.260.20:FF:000002">
    <property type="entry name" value="Dnaj homolog subfamily b member"/>
    <property type="match status" value="1"/>
</dbReference>
<evidence type="ECO:0000256" key="2">
    <source>
        <dbReference type="SAM" id="MobiDB-lite"/>
    </source>
</evidence>
<protein>
    <recommendedName>
        <fullName evidence="3">Chaperone DnaJ C-terminal domain-containing protein</fullName>
    </recommendedName>
</protein>
<dbReference type="InterPro" id="IPR002939">
    <property type="entry name" value="DnaJ_C"/>
</dbReference>
<feature type="region of interest" description="Disordered" evidence="2">
    <location>
        <begin position="156"/>
        <end position="188"/>
    </location>
</feature>